<keyword evidence="7" id="KW-0653">Protein transport</keyword>
<dbReference type="EMBL" id="DTMQ01000037">
    <property type="protein sequence ID" value="HGE99485.1"/>
    <property type="molecule type" value="Genomic_DNA"/>
</dbReference>
<evidence type="ECO:0000259" key="11">
    <source>
        <dbReference type="PROSITE" id="PS52015"/>
    </source>
</evidence>
<evidence type="ECO:0000256" key="8">
    <source>
        <dbReference type="ARBA" id="ARBA00022989"/>
    </source>
</evidence>
<comment type="subcellular location">
    <subcellularLocation>
        <location evidence="1">Cell inner membrane</location>
        <topology evidence="1">Single-pass membrane protein</topology>
        <orientation evidence="1">Periplasmic side</orientation>
    </subcellularLocation>
</comment>
<dbReference type="NCBIfam" id="TIGR01352">
    <property type="entry name" value="tonB_Cterm"/>
    <property type="match status" value="1"/>
</dbReference>
<evidence type="ECO:0000256" key="2">
    <source>
        <dbReference type="ARBA" id="ARBA00006555"/>
    </source>
</evidence>
<keyword evidence="3" id="KW-0813">Transport</keyword>
<dbReference type="PROSITE" id="PS52015">
    <property type="entry name" value="TONB_CTD"/>
    <property type="match status" value="1"/>
</dbReference>
<dbReference type="PANTHER" id="PTHR33446:SF2">
    <property type="entry name" value="PROTEIN TONB"/>
    <property type="match status" value="1"/>
</dbReference>
<feature type="region of interest" description="Disordered" evidence="10">
    <location>
        <begin position="57"/>
        <end position="81"/>
    </location>
</feature>
<reference evidence="12" key="1">
    <citation type="journal article" date="2020" name="mSystems">
        <title>Genome- and Community-Level Interaction Insights into Carbon Utilization and Element Cycling Functions of Hydrothermarchaeota in Hydrothermal Sediment.</title>
        <authorList>
            <person name="Zhou Z."/>
            <person name="Liu Y."/>
            <person name="Xu W."/>
            <person name="Pan J."/>
            <person name="Luo Z.H."/>
            <person name="Li M."/>
        </authorList>
    </citation>
    <scope>NUCLEOTIDE SEQUENCE [LARGE SCALE GENOMIC DNA]</scope>
    <source>
        <strain evidence="12">SpSt-906</strain>
    </source>
</reference>
<dbReference type="PANTHER" id="PTHR33446">
    <property type="entry name" value="PROTEIN TONB-RELATED"/>
    <property type="match status" value="1"/>
</dbReference>
<dbReference type="InterPro" id="IPR037682">
    <property type="entry name" value="TonB_C"/>
</dbReference>
<dbReference type="SUPFAM" id="SSF74653">
    <property type="entry name" value="TolA/TonB C-terminal domain"/>
    <property type="match status" value="1"/>
</dbReference>
<sequence>MRRPKPIEISLFLSFLFHLALFFLFNSTRERLFSSEEIKEVSLIDQTYRPEVAKVLPPPKEGFAPPAGEGPVSVGGTGGGGGEEEVAYDLSKKLERSQAKIDLSRYETEEMGAIRIADKVKGITKTTEEILREAPIPLAAGTRRGSGGGWGITGYPGVFEEAPIKLETKPIEKREKVIERKVKEEASSPLPSAPKQSAIILSGPISERKILRKVLPRYPDWALKKGISGTIVIRLWVSPEGDVRENVEVVESSGYPDLDQAVVSALLSWKFAPLPENVKKENQWGLVTVRFVLL</sequence>
<dbReference type="Pfam" id="PF03544">
    <property type="entry name" value="TonB_C"/>
    <property type="match status" value="1"/>
</dbReference>
<keyword evidence="5" id="KW-0997">Cell inner membrane</keyword>
<proteinExistence type="inferred from homology"/>
<gene>
    <name evidence="12" type="ORF">ENX07_05385</name>
</gene>
<evidence type="ECO:0000256" key="3">
    <source>
        <dbReference type="ARBA" id="ARBA00022448"/>
    </source>
</evidence>
<feature type="domain" description="TonB C-terminal" evidence="11">
    <location>
        <begin position="203"/>
        <end position="294"/>
    </location>
</feature>
<dbReference type="AlphaFoldDB" id="A0A7C3UPT3"/>
<keyword evidence="8" id="KW-1133">Transmembrane helix</keyword>
<organism evidence="12">
    <name type="scientific">candidate division WOR-3 bacterium</name>
    <dbReference type="NCBI Taxonomy" id="2052148"/>
    <lineage>
        <taxon>Bacteria</taxon>
        <taxon>Bacteria division WOR-3</taxon>
    </lineage>
</organism>
<keyword evidence="4" id="KW-1003">Cell membrane</keyword>
<protein>
    <submittedName>
        <fullName evidence="12">Energy transducer TonB</fullName>
    </submittedName>
</protein>
<accession>A0A7C3UPT3</accession>
<evidence type="ECO:0000256" key="10">
    <source>
        <dbReference type="SAM" id="MobiDB-lite"/>
    </source>
</evidence>
<evidence type="ECO:0000256" key="7">
    <source>
        <dbReference type="ARBA" id="ARBA00022927"/>
    </source>
</evidence>
<evidence type="ECO:0000256" key="5">
    <source>
        <dbReference type="ARBA" id="ARBA00022519"/>
    </source>
</evidence>
<dbReference type="GO" id="GO:0031992">
    <property type="term" value="F:energy transducer activity"/>
    <property type="evidence" value="ECO:0007669"/>
    <property type="project" value="TreeGrafter"/>
</dbReference>
<dbReference type="InterPro" id="IPR006260">
    <property type="entry name" value="TonB/TolA_C"/>
</dbReference>
<keyword evidence="6" id="KW-0812">Transmembrane</keyword>
<keyword evidence="9" id="KW-0472">Membrane</keyword>
<name>A0A7C3UPT3_UNCW3</name>
<evidence type="ECO:0000256" key="4">
    <source>
        <dbReference type="ARBA" id="ARBA00022475"/>
    </source>
</evidence>
<evidence type="ECO:0000256" key="6">
    <source>
        <dbReference type="ARBA" id="ARBA00022692"/>
    </source>
</evidence>
<dbReference type="GO" id="GO:0015031">
    <property type="term" value="P:protein transport"/>
    <property type="evidence" value="ECO:0007669"/>
    <property type="project" value="UniProtKB-KW"/>
</dbReference>
<dbReference type="GO" id="GO:0055085">
    <property type="term" value="P:transmembrane transport"/>
    <property type="evidence" value="ECO:0007669"/>
    <property type="project" value="InterPro"/>
</dbReference>
<comment type="similarity">
    <text evidence="2">Belongs to the TonB family.</text>
</comment>
<dbReference type="InterPro" id="IPR051045">
    <property type="entry name" value="TonB-dependent_transducer"/>
</dbReference>
<evidence type="ECO:0000256" key="1">
    <source>
        <dbReference type="ARBA" id="ARBA00004383"/>
    </source>
</evidence>
<comment type="caution">
    <text evidence="12">The sequence shown here is derived from an EMBL/GenBank/DDBJ whole genome shotgun (WGS) entry which is preliminary data.</text>
</comment>
<evidence type="ECO:0000313" key="12">
    <source>
        <dbReference type="EMBL" id="HGE99485.1"/>
    </source>
</evidence>
<evidence type="ECO:0000256" key="9">
    <source>
        <dbReference type="ARBA" id="ARBA00023136"/>
    </source>
</evidence>
<dbReference type="Gene3D" id="3.30.1150.10">
    <property type="match status" value="1"/>
</dbReference>
<dbReference type="GO" id="GO:0098797">
    <property type="term" value="C:plasma membrane protein complex"/>
    <property type="evidence" value="ECO:0007669"/>
    <property type="project" value="TreeGrafter"/>
</dbReference>